<gene>
    <name evidence="1" type="ORF">N1851_031120</name>
</gene>
<organism evidence="1 2">
    <name type="scientific">Merluccius polli</name>
    <name type="common">Benguela hake</name>
    <name type="synonym">Merluccius cadenati</name>
    <dbReference type="NCBI Taxonomy" id="89951"/>
    <lineage>
        <taxon>Eukaryota</taxon>
        <taxon>Metazoa</taxon>
        <taxon>Chordata</taxon>
        <taxon>Craniata</taxon>
        <taxon>Vertebrata</taxon>
        <taxon>Euteleostomi</taxon>
        <taxon>Actinopterygii</taxon>
        <taxon>Neopterygii</taxon>
        <taxon>Teleostei</taxon>
        <taxon>Neoteleostei</taxon>
        <taxon>Acanthomorphata</taxon>
        <taxon>Zeiogadaria</taxon>
        <taxon>Gadariae</taxon>
        <taxon>Gadiformes</taxon>
        <taxon>Gadoidei</taxon>
        <taxon>Merlucciidae</taxon>
        <taxon>Merluccius</taxon>
    </lineage>
</organism>
<sequence length="77" mass="8955">MAGQSHNMRAQGWPRLTSAPNQLYCKPLTESHQYGWLVPKNEAPEAWTQIKRFPRKNSEMTKFVKDMSLADPEFSLF</sequence>
<name>A0AA47NPE0_MERPO</name>
<accession>A0AA47NPE0</accession>
<protein>
    <submittedName>
        <fullName evidence="1">Uncharacterized protein</fullName>
    </submittedName>
</protein>
<dbReference type="EMBL" id="JAOPHQ010005992">
    <property type="protein sequence ID" value="KAK0133351.1"/>
    <property type="molecule type" value="Genomic_DNA"/>
</dbReference>
<comment type="caution">
    <text evidence="1">The sequence shown here is derived from an EMBL/GenBank/DDBJ whole genome shotgun (WGS) entry which is preliminary data.</text>
</comment>
<evidence type="ECO:0000313" key="1">
    <source>
        <dbReference type="EMBL" id="KAK0133351.1"/>
    </source>
</evidence>
<dbReference type="InterPro" id="IPR038775">
    <property type="entry name" value="SPMIP11"/>
</dbReference>
<proteinExistence type="predicted"/>
<reference evidence="1" key="1">
    <citation type="journal article" date="2023" name="Front. Mar. Sci.">
        <title>A new Merluccius polli reference genome to investigate the effects of global change in West African waters.</title>
        <authorList>
            <person name="Mateo J.L."/>
            <person name="Blanco-Fernandez C."/>
            <person name="Garcia-Vazquez E."/>
            <person name="Machado-Schiaffino G."/>
        </authorList>
    </citation>
    <scope>NUCLEOTIDE SEQUENCE</scope>
    <source>
        <strain evidence="1">C29</strain>
        <tissue evidence="1">Fin</tissue>
    </source>
</reference>
<evidence type="ECO:0000313" key="2">
    <source>
        <dbReference type="Proteomes" id="UP001174136"/>
    </source>
</evidence>
<dbReference type="Pfam" id="PF22593">
    <property type="entry name" value="SPMIP11"/>
    <property type="match status" value="1"/>
</dbReference>
<dbReference type="PANTHER" id="PTHR35263">
    <property type="entry name" value="TESTIS-EXPRESSED PROTEIN 49"/>
    <property type="match status" value="1"/>
</dbReference>
<dbReference type="Proteomes" id="UP001174136">
    <property type="component" value="Unassembled WGS sequence"/>
</dbReference>
<dbReference type="PANTHER" id="PTHR35263:SF1">
    <property type="entry name" value="TESTIS-EXPRESSED PROTEIN 49"/>
    <property type="match status" value="1"/>
</dbReference>
<keyword evidence="2" id="KW-1185">Reference proteome</keyword>
<dbReference type="AlphaFoldDB" id="A0AA47NPE0"/>